<evidence type="ECO:0000313" key="8">
    <source>
        <dbReference type="EMBL" id="MBB4753067.1"/>
    </source>
</evidence>
<dbReference type="Proteomes" id="UP000631312">
    <property type="component" value="Unassembled WGS sequence"/>
</dbReference>
<dbReference type="AlphaFoldDB" id="A0A7W7HMM6"/>
<evidence type="ECO:0000259" key="6">
    <source>
        <dbReference type="PROSITE" id="PS51462"/>
    </source>
</evidence>
<dbReference type="Pfam" id="PF00293">
    <property type="entry name" value="NUDIX"/>
    <property type="match status" value="1"/>
</dbReference>
<dbReference type="InterPro" id="IPR015797">
    <property type="entry name" value="NUDIX_hydrolase-like_dom_sf"/>
</dbReference>
<dbReference type="Gene3D" id="3.90.79.10">
    <property type="entry name" value="Nucleoside Triphosphate Pyrophosphohydrolase"/>
    <property type="match status" value="1"/>
</dbReference>
<dbReference type="InterPro" id="IPR000086">
    <property type="entry name" value="NUDIX_hydrolase_dom"/>
</dbReference>
<dbReference type="PANTHER" id="PTHR47707:SF2">
    <property type="entry name" value="CTP PYROPHOSPHOHYDROLASE"/>
    <property type="match status" value="1"/>
</dbReference>
<gene>
    <name evidence="7" type="ORF">Alo02nite_25720</name>
    <name evidence="8" type="ORF">BJ964_007228</name>
</gene>
<dbReference type="SUPFAM" id="SSF55811">
    <property type="entry name" value="Nudix"/>
    <property type="match status" value="1"/>
</dbReference>
<sequence length="137" mass="15449">MTDTPKAPIVTALLRDGNRILLVHRSPRKRWYPNLWDMPGGHVEPGERPAAALVREIHEELGITITEPAGPPLREVRGATFDMQVWLIETWTGTPANLAPDEHDAIAWFTEDQLADLSLTHDSYPELFRKVLAGHRT</sequence>
<accession>A0A7W7HMM6</accession>
<dbReference type="RefSeq" id="WP_203832512.1">
    <property type="nucleotide sequence ID" value="NZ_BOMP01000034.1"/>
</dbReference>
<keyword evidence="4" id="KW-0460">Magnesium</keyword>
<comment type="caution">
    <text evidence="8">The sequence shown here is derived from an EMBL/GenBank/DDBJ whole genome shotgun (WGS) entry which is preliminary data.</text>
</comment>
<evidence type="ECO:0000313" key="9">
    <source>
        <dbReference type="Proteomes" id="UP000590511"/>
    </source>
</evidence>
<dbReference type="Proteomes" id="UP000590511">
    <property type="component" value="Unassembled WGS sequence"/>
</dbReference>
<evidence type="ECO:0000313" key="10">
    <source>
        <dbReference type="Proteomes" id="UP000631312"/>
    </source>
</evidence>
<keyword evidence="3 5" id="KW-0378">Hydrolase</keyword>
<organism evidence="8 9">
    <name type="scientific">Actinoplanes lobatus</name>
    <dbReference type="NCBI Taxonomy" id="113568"/>
    <lineage>
        <taxon>Bacteria</taxon>
        <taxon>Bacillati</taxon>
        <taxon>Actinomycetota</taxon>
        <taxon>Actinomycetes</taxon>
        <taxon>Micromonosporales</taxon>
        <taxon>Micromonosporaceae</taxon>
        <taxon>Actinoplanes</taxon>
    </lineage>
</organism>
<evidence type="ECO:0000313" key="7">
    <source>
        <dbReference type="EMBL" id="GIE39674.1"/>
    </source>
</evidence>
<protein>
    <submittedName>
        <fullName evidence="8">Mutator protein MutT</fullName>
    </submittedName>
    <submittedName>
        <fullName evidence="7">NTP pyrophosphohydrolase</fullName>
    </submittedName>
</protein>
<comment type="cofactor">
    <cofactor evidence="1">
        <name>Mg(2+)</name>
        <dbReference type="ChEBI" id="CHEBI:18420"/>
    </cofactor>
</comment>
<dbReference type="GO" id="GO:0006281">
    <property type="term" value="P:DNA repair"/>
    <property type="evidence" value="ECO:0007669"/>
    <property type="project" value="InterPro"/>
</dbReference>
<dbReference type="InterPro" id="IPR047127">
    <property type="entry name" value="MutT-like"/>
</dbReference>
<dbReference type="PRINTS" id="PR00502">
    <property type="entry name" value="NUDIXFAMILY"/>
</dbReference>
<dbReference type="PANTHER" id="PTHR47707">
    <property type="entry name" value="8-OXO-DGTP DIPHOSPHATASE"/>
    <property type="match status" value="1"/>
</dbReference>
<reference evidence="8 9" key="1">
    <citation type="submission" date="2020-08" db="EMBL/GenBank/DDBJ databases">
        <title>Sequencing the genomes of 1000 actinobacteria strains.</title>
        <authorList>
            <person name="Klenk H.-P."/>
        </authorList>
    </citation>
    <scope>NUCLEOTIDE SEQUENCE [LARGE SCALE GENOMIC DNA]</scope>
    <source>
        <strain evidence="8 9">DSM 43150</strain>
    </source>
</reference>
<dbReference type="GO" id="GO:0008413">
    <property type="term" value="F:8-oxo-7,8-dihydroguanosine triphosphate pyrophosphatase activity"/>
    <property type="evidence" value="ECO:0007669"/>
    <property type="project" value="TreeGrafter"/>
</dbReference>
<reference evidence="7 10" key="2">
    <citation type="submission" date="2021-01" db="EMBL/GenBank/DDBJ databases">
        <title>Whole genome shotgun sequence of Actinoplanes lobatus NBRC 12513.</title>
        <authorList>
            <person name="Komaki H."/>
            <person name="Tamura T."/>
        </authorList>
    </citation>
    <scope>NUCLEOTIDE SEQUENCE [LARGE SCALE GENOMIC DNA]</scope>
    <source>
        <strain evidence="7 10">NBRC 12513</strain>
    </source>
</reference>
<dbReference type="EMBL" id="JACHNC010000001">
    <property type="protein sequence ID" value="MBB4753067.1"/>
    <property type="molecule type" value="Genomic_DNA"/>
</dbReference>
<dbReference type="GO" id="GO:0044716">
    <property type="term" value="F:8-oxo-GDP phosphatase activity"/>
    <property type="evidence" value="ECO:0007669"/>
    <property type="project" value="TreeGrafter"/>
</dbReference>
<evidence type="ECO:0000256" key="5">
    <source>
        <dbReference type="RuleBase" id="RU003476"/>
    </source>
</evidence>
<comment type="similarity">
    <text evidence="2 5">Belongs to the Nudix hydrolase family.</text>
</comment>
<keyword evidence="10" id="KW-1185">Reference proteome</keyword>
<proteinExistence type="inferred from homology"/>
<dbReference type="GO" id="GO:0035539">
    <property type="term" value="F:8-oxo-7,8-dihydrodeoxyguanosine triphosphate pyrophosphatase activity"/>
    <property type="evidence" value="ECO:0007669"/>
    <property type="project" value="TreeGrafter"/>
</dbReference>
<dbReference type="InterPro" id="IPR020476">
    <property type="entry name" value="Nudix_hydrolase"/>
</dbReference>
<evidence type="ECO:0000256" key="3">
    <source>
        <dbReference type="ARBA" id="ARBA00022801"/>
    </source>
</evidence>
<evidence type="ECO:0000256" key="1">
    <source>
        <dbReference type="ARBA" id="ARBA00001946"/>
    </source>
</evidence>
<evidence type="ECO:0000256" key="4">
    <source>
        <dbReference type="ARBA" id="ARBA00022842"/>
    </source>
</evidence>
<dbReference type="PROSITE" id="PS51462">
    <property type="entry name" value="NUDIX"/>
    <property type="match status" value="1"/>
</dbReference>
<dbReference type="EMBL" id="BOMP01000034">
    <property type="protein sequence ID" value="GIE39674.1"/>
    <property type="molecule type" value="Genomic_DNA"/>
</dbReference>
<dbReference type="PROSITE" id="PS00893">
    <property type="entry name" value="NUDIX_BOX"/>
    <property type="match status" value="1"/>
</dbReference>
<dbReference type="InterPro" id="IPR020084">
    <property type="entry name" value="NUDIX_hydrolase_CS"/>
</dbReference>
<dbReference type="GO" id="GO:0044715">
    <property type="term" value="F:8-oxo-dGDP phosphatase activity"/>
    <property type="evidence" value="ECO:0007669"/>
    <property type="project" value="TreeGrafter"/>
</dbReference>
<evidence type="ECO:0000256" key="2">
    <source>
        <dbReference type="ARBA" id="ARBA00005582"/>
    </source>
</evidence>
<feature type="domain" description="Nudix hydrolase" evidence="6">
    <location>
        <begin position="5"/>
        <end position="133"/>
    </location>
</feature>
<name>A0A7W7HMM6_9ACTN</name>